<dbReference type="InterPro" id="IPR050559">
    <property type="entry name" value="P-Pant_transferase_sf"/>
</dbReference>
<dbReference type="GO" id="GO:0008897">
    <property type="term" value="F:holo-[acyl-carrier-protein] synthase activity"/>
    <property type="evidence" value="ECO:0007669"/>
    <property type="project" value="InterPro"/>
</dbReference>
<dbReference type="Pfam" id="PF01648">
    <property type="entry name" value="ACPS"/>
    <property type="match status" value="1"/>
</dbReference>
<dbReference type="SUPFAM" id="SSF56214">
    <property type="entry name" value="4'-phosphopantetheinyl transferase"/>
    <property type="match status" value="2"/>
</dbReference>
<protein>
    <submittedName>
        <fullName evidence="5">4'-phosphopantetheinyl transferase</fullName>
    </submittedName>
</protein>
<keyword evidence="2 5" id="KW-0808">Transferase</keyword>
<accession>A0A1N7PWF8</accession>
<evidence type="ECO:0000259" key="3">
    <source>
        <dbReference type="Pfam" id="PF01648"/>
    </source>
</evidence>
<evidence type="ECO:0000313" key="6">
    <source>
        <dbReference type="Proteomes" id="UP000186795"/>
    </source>
</evidence>
<dbReference type="Pfam" id="PF22624">
    <property type="entry name" value="AASDHPPT_N"/>
    <property type="match status" value="1"/>
</dbReference>
<comment type="similarity">
    <text evidence="1">Belongs to the P-Pant transferase superfamily. Gsp/Sfp/HetI/AcpT family.</text>
</comment>
<dbReference type="GO" id="GO:0000287">
    <property type="term" value="F:magnesium ion binding"/>
    <property type="evidence" value="ECO:0007669"/>
    <property type="project" value="InterPro"/>
</dbReference>
<gene>
    <name evidence="5" type="ORF">SAMN05421790_11523</name>
</gene>
<dbReference type="Gene3D" id="3.90.470.20">
    <property type="entry name" value="4'-phosphopantetheinyl transferase domain"/>
    <property type="match status" value="2"/>
</dbReference>
<sequence>MCVDFEGMGMEKGHSELHLWVLNLNELVKSIDMLKNLLSKDEHERANRFAFVKDRNRFICFRGVLRCLLGRYMGQNPREVQIMYGEFGKPFLKQERIFFNVSHSHHMGLIGISRSDPLGVDIEQIRSFPEAQLLSEQFFSDREKRMIRQTQGDIKAFFRIWARKEAFIKALGRGLSQSLERFDVVDESGGWIEYINDSRGSERYQVRDLSVDPDYSAALCFQGNGKPHIRMQTFLLKSFF</sequence>
<dbReference type="InterPro" id="IPR037143">
    <property type="entry name" value="4-PPantetheinyl_Trfase_dom_sf"/>
</dbReference>
<proteinExistence type="inferred from homology"/>
<dbReference type="AlphaFoldDB" id="A0A1N7PWF8"/>
<keyword evidence="6" id="KW-1185">Reference proteome</keyword>
<reference evidence="6" key="1">
    <citation type="submission" date="2017-01" db="EMBL/GenBank/DDBJ databases">
        <authorList>
            <person name="Varghese N."/>
            <person name="Submissions S."/>
        </authorList>
    </citation>
    <scope>NUCLEOTIDE SEQUENCE [LARGE SCALE GENOMIC DNA]</scope>
    <source>
        <strain evidence="6">DSM 45196</strain>
    </source>
</reference>
<evidence type="ECO:0000259" key="4">
    <source>
        <dbReference type="Pfam" id="PF22624"/>
    </source>
</evidence>
<dbReference type="PANTHER" id="PTHR12215">
    <property type="entry name" value="PHOSPHOPANTETHEINE TRANSFERASE"/>
    <property type="match status" value="1"/>
</dbReference>
<dbReference type="InterPro" id="IPR008278">
    <property type="entry name" value="4-PPantetheinyl_Trfase_dom"/>
</dbReference>
<dbReference type="GO" id="GO:0005829">
    <property type="term" value="C:cytosol"/>
    <property type="evidence" value="ECO:0007669"/>
    <property type="project" value="TreeGrafter"/>
</dbReference>
<evidence type="ECO:0000256" key="1">
    <source>
        <dbReference type="ARBA" id="ARBA00010990"/>
    </source>
</evidence>
<feature type="domain" description="4'-phosphopantetheinyl transferase N-terminal" evidence="4">
    <location>
        <begin position="33"/>
        <end position="105"/>
    </location>
</feature>
<name>A0A1N7PWF8_9BACL</name>
<evidence type="ECO:0000313" key="5">
    <source>
        <dbReference type="EMBL" id="SIT14885.1"/>
    </source>
</evidence>
<dbReference type="EMBL" id="FTOD01000015">
    <property type="protein sequence ID" value="SIT14885.1"/>
    <property type="molecule type" value="Genomic_DNA"/>
</dbReference>
<dbReference type="RefSeq" id="WP_009711105.1">
    <property type="nucleotide sequence ID" value="NZ_FTOD01000015.1"/>
</dbReference>
<feature type="domain" description="4'-phosphopantetheinyl transferase" evidence="3">
    <location>
        <begin position="117"/>
        <end position="220"/>
    </location>
</feature>
<dbReference type="GO" id="GO:0019878">
    <property type="term" value="P:lysine biosynthetic process via aminoadipic acid"/>
    <property type="evidence" value="ECO:0007669"/>
    <property type="project" value="TreeGrafter"/>
</dbReference>
<organism evidence="5 6">
    <name type="scientific">Kroppenstedtia eburnea</name>
    <dbReference type="NCBI Taxonomy" id="714067"/>
    <lineage>
        <taxon>Bacteria</taxon>
        <taxon>Bacillati</taxon>
        <taxon>Bacillota</taxon>
        <taxon>Bacilli</taxon>
        <taxon>Bacillales</taxon>
        <taxon>Thermoactinomycetaceae</taxon>
        <taxon>Kroppenstedtia</taxon>
    </lineage>
</organism>
<dbReference type="PANTHER" id="PTHR12215:SF10">
    <property type="entry name" value="L-AMINOADIPATE-SEMIALDEHYDE DEHYDROGENASE-PHOSPHOPANTETHEINYL TRANSFERASE"/>
    <property type="match status" value="1"/>
</dbReference>
<evidence type="ECO:0000256" key="2">
    <source>
        <dbReference type="ARBA" id="ARBA00022679"/>
    </source>
</evidence>
<dbReference type="InterPro" id="IPR055066">
    <property type="entry name" value="AASDHPPT_N"/>
</dbReference>
<dbReference type="Proteomes" id="UP000186795">
    <property type="component" value="Unassembled WGS sequence"/>
</dbReference>